<dbReference type="PROSITE" id="PS00109">
    <property type="entry name" value="PROTEIN_KINASE_TYR"/>
    <property type="match status" value="1"/>
</dbReference>
<dbReference type="SMART" id="SM00219">
    <property type="entry name" value="TyrKc"/>
    <property type="match status" value="1"/>
</dbReference>
<dbReference type="Gene3D" id="3.30.200.20">
    <property type="entry name" value="Phosphorylase Kinase, domain 1"/>
    <property type="match status" value="1"/>
</dbReference>
<feature type="region of interest" description="Disordered" evidence="12">
    <location>
        <begin position="482"/>
        <end position="503"/>
    </location>
</feature>
<dbReference type="Gene3D" id="1.10.510.10">
    <property type="entry name" value="Transferase(Phosphotransferase) domain 1"/>
    <property type="match status" value="1"/>
</dbReference>
<dbReference type="VEuPathDB" id="GiardiaDB:DHA2_153254"/>
<dbReference type="GO" id="GO:0004674">
    <property type="term" value="F:protein serine/threonine kinase activity"/>
    <property type="evidence" value="ECO:0007669"/>
    <property type="project" value="UniProtKB-KW"/>
</dbReference>
<name>V6U2A5_GIAIN</name>
<feature type="compositionally biased region" description="Polar residues" evidence="12">
    <location>
        <begin position="532"/>
        <end position="545"/>
    </location>
</feature>
<dbReference type="SUPFAM" id="SSF56112">
    <property type="entry name" value="Protein kinase-like (PK-like)"/>
    <property type="match status" value="1"/>
</dbReference>
<dbReference type="VEuPathDB" id="GiardiaDB:GL50803_0015109"/>
<evidence type="ECO:0000256" key="8">
    <source>
        <dbReference type="ARBA" id="ARBA00047899"/>
    </source>
</evidence>
<comment type="caution">
    <text evidence="14">The sequence shown here is derived from an EMBL/GenBank/DDBJ whole genome shotgun (WGS) entry which is preliminary data.</text>
</comment>
<evidence type="ECO:0000256" key="9">
    <source>
        <dbReference type="ARBA" id="ARBA00048679"/>
    </source>
</evidence>
<evidence type="ECO:0000256" key="12">
    <source>
        <dbReference type="SAM" id="MobiDB-lite"/>
    </source>
</evidence>
<evidence type="ECO:0000256" key="2">
    <source>
        <dbReference type="ARBA" id="ARBA00012513"/>
    </source>
</evidence>
<keyword evidence="11" id="KW-0175">Coiled coil</keyword>
<protein>
    <recommendedName>
        <fullName evidence="2">non-specific serine/threonine protein kinase</fullName>
        <ecNumber evidence="2">2.7.11.1</ecNumber>
    </recommendedName>
</protein>
<evidence type="ECO:0000256" key="11">
    <source>
        <dbReference type="SAM" id="Coils"/>
    </source>
</evidence>
<dbReference type="CDD" id="cd00180">
    <property type="entry name" value="PKc"/>
    <property type="match status" value="1"/>
</dbReference>
<dbReference type="EMBL" id="AHHH01000012">
    <property type="protein sequence ID" value="ESU44994.1"/>
    <property type="molecule type" value="Genomic_DNA"/>
</dbReference>
<keyword evidence="4" id="KW-0808">Transferase</keyword>
<evidence type="ECO:0000256" key="5">
    <source>
        <dbReference type="ARBA" id="ARBA00022741"/>
    </source>
</evidence>
<keyword evidence="6" id="KW-0418">Kinase</keyword>
<organism evidence="14 15">
    <name type="scientific">Giardia intestinalis</name>
    <name type="common">Giardia lamblia</name>
    <dbReference type="NCBI Taxonomy" id="5741"/>
    <lineage>
        <taxon>Eukaryota</taxon>
        <taxon>Metamonada</taxon>
        <taxon>Diplomonadida</taxon>
        <taxon>Hexamitidae</taxon>
        <taxon>Giardiinae</taxon>
        <taxon>Giardia</taxon>
    </lineage>
</organism>
<dbReference type="PROSITE" id="PS00107">
    <property type="entry name" value="PROTEIN_KINASE_ATP"/>
    <property type="match status" value="1"/>
</dbReference>
<keyword evidence="7 10" id="KW-0067">ATP-binding</keyword>
<dbReference type="OrthoDB" id="4062651at2759"/>
<dbReference type="Pfam" id="PF00069">
    <property type="entry name" value="Pkinase"/>
    <property type="match status" value="1"/>
</dbReference>
<dbReference type="EC" id="2.7.11.1" evidence="2"/>
<keyword evidence="14" id="KW-0378">Hydrolase</keyword>
<keyword evidence="5 10" id="KW-0547">Nucleotide-binding</keyword>
<dbReference type="GO" id="GO:0008233">
    <property type="term" value="F:peptidase activity"/>
    <property type="evidence" value="ECO:0007669"/>
    <property type="project" value="UniProtKB-KW"/>
</dbReference>
<evidence type="ECO:0000256" key="7">
    <source>
        <dbReference type="ARBA" id="ARBA00022840"/>
    </source>
</evidence>
<reference evidence="15" key="1">
    <citation type="submission" date="2012-02" db="EMBL/GenBank/DDBJ databases">
        <title>Genome sequencing of Giardia lamblia Genotypes A2 and B isolates (DH and GS) and comparative analysis with the genomes of Genotypes A1 and E (WB and Pig).</title>
        <authorList>
            <person name="Adam R."/>
            <person name="Dahlstrom E."/>
            <person name="Martens C."/>
            <person name="Bruno D."/>
            <person name="Barbian K."/>
            <person name="Porcella S.F."/>
            <person name="Nash T."/>
        </authorList>
    </citation>
    <scope>NUCLEOTIDE SEQUENCE</scope>
    <source>
        <strain evidence="15">GS</strain>
    </source>
</reference>
<dbReference type="InterPro" id="IPR050660">
    <property type="entry name" value="NEK_Ser/Thr_kinase"/>
</dbReference>
<evidence type="ECO:0000256" key="3">
    <source>
        <dbReference type="ARBA" id="ARBA00022527"/>
    </source>
</evidence>
<keyword evidence="14" id="KW-0645">Protease</keyword>
<feature type="region of interest" description="Disordered" evidence="12">
    <location>
        <begin position="532"/>
        <end position="713"/>
    </location>
</feature>
<dbReference type="InterPro" id="IPR000719">
    <property type="entry name" value="Prot_kinase_dom"/>
</dbReference>
<dbReference type="AlphaFoldDB" id="V6U2A5"/>
<dbReference type="GO" id="GO:0006508">
    <property type="term" value="P:proteolysis"/>
    <property type="evidence" value="ECO:0007669"/>
    <property type="project" value="UniProtKB-KW"/>
</dbReference>
<dbReference type="VEuPathDB" id="GiardiaDB:DHA2_151147"/>
<feature type="coiled-coil region" evidence="11">
    <location>
        <begin position="323"/>
        <end position="357"/>
    </location>
</feature>
<evidence type="ECO:0000259" key="13">
    <source>
        <dbReference type="PROSITE" id="PS50011"/>
    </source>
</evidence>
<sequence>MTDSISELFSFPQWTKIHKMLDVLAGEIDTQMAEDMINSIGEILGQGFTGTVYALEGMPDVAIKEIRIDGILDSVLQTLKQEIISMAHLHHHNLLRYKGVFASKDFIYIVMQRYNCSLDTFIKRKKRKHERIPVDLILSVARQLAEALAYLHSTDSSEETPQLPVYHRDLRPANILLDCDATMFVLSDMGFDHNCLIDISSGNRVCVYNAPEFIIQGSYGPASDMWSLGVVIYELATGTRPNFLGQRRPEDVFVDGWIPDLSRIKESVIVELLRQLLVLNPDDRCSAKDLADMLRAELDTNEILKLLVFRAMRLKCDYLTVMQDNYLDRIRALEDENQQQKQKLVKVQERIVTLENLTSSQSTKILNLQQENAHLRENAAETGSLASFIVLTRLLRSLHRNDVTGIKLLIDQEFPCNDIEDVESLLSLIRQECDKVTQYLTSRKQSNSKADVRATKFKCSSQEIQRESTQTPFKFTFTLNTPASQHAEQPQTADSAAQQKTSWPETKPFTFAAPAETQSTKPLFSFGLKTEPSSLAQTERPSDNMSEPARSDDAANTTTVTPSSNQVSTSSAPSTLTNAAPEEHKPPESDVKPASKAGENSEAEPKKEAVVDGSAPPSGFNFNVSKPFAAQDKGGLPKSFGFSFQPTTSTKTDSSASGLSGVSNDSTKTANAESKDGSVPKPSFGQPPANPFSFSAPKEPLKSPAPTGTSTSTGFGISTNFGFDTVSFNPNPQVGAPLTAPVTTFQNPFSFKGGLTQGAQQTAPTTNMFNLPTSGATTNSVFSNAGFSGGSNPFGSGTAPISFNFGGTSNK</sequence>
<feature type="compositionally biased region" description="Polar residues" evidence="12">
    <location>
        <begin position="554"/>
        <end position="578"/>
    </location>
</feature>
<dbReference type="PROSITE" id="PS50011">
    <property type="entry name" value="PROTEIN_KINASE_DOM"/>
    <property type="match status" value="1"/>
</dbReference>
<dbReference type="InterPro" id="IPR020635">
    <property type="entry name" value="Tyr_kinase_cat_dom"/>
</dbReference>
<reference evidence="14 15" key="2">
    <citation type="journal article" date="2013" name="Genome Biol. Evol.">
        <title>Genome sequencing of Giardia lamblia genotypes A2 and B isolates (DH and GS) and comparative analysis with the genomes of genotypes A1 and E (WB and Pig).</title>
        <authorList>
            <person name="Adam R.D."/>
            <person name="Dahlstrom E.W."/>
            <person name="Martens C.A."/>
            <person name="Bruno D.P."/>
            <person name="Barbian K.D."/>
            <person name="Ricklefs S.M."/>
            <person name="Hernandez M.M."/>
            <person name="Narla N.P."/>
            <person name="Patel R.B."/>
            <person name="Porcella S.F."/>
            <person name="Nash T.E."/>
        </authorList>
    </citation>
    <scope>NUCLEOTIDE SEQUENCE [LARGE SCALE GENOMIC DNA]</scope>
    <source>
        <strain evidence="14 15">GS</strain>
    </source>
</reference>
<gene>
    <name evidence="14" type="ORF">GSB_152310</name>
</gene>
<dbReference type="Proteomes" id="UP000018040">
    <property type="component" value="Unassembled WGS sequence"/>
</dbReference>
<dbReference type="PANTHER" id="PTHR43671:SF98">
    <property type="entry name" value="SERINE_THREONINE-PROTEIN KINASE NEK11"/>
    <property type="match status" value="1"/>
</dbReference>
<feature type="domain" description="Protein kinase" evidence="13">
    <location>
        <begin position="38"/>
        <end position="304"/>
    </location>
</feature>
<comment type="catalytic activity">
    <reaction evidence="8">
        <text>L-threonyl-[protein] + ATP = O-phospho-L-threonyl-[protein] + ADP + H(+)</text>
        <dbReference type="Rhea" id="RHEA:46608"/>
        <dbReference type="Rhea" id="RHEA-COMP:11060"/>
        <dbReference type="Rhea" id="RHEA-COMP:11605"/>
        <dbReference type="ChEBI" id="CHEBI:15378"/>
        <dbReference type="ChEBI" id="CHEBI:30013"/>
        <dbReference type="ChEBI" id="CHEBI:30616"/>
        <dbReference type="ChEBI" id="CHEBI:61977"/>
        <dbReference type="ChEBI" id="CHEBI:456216"/>
        <dbReference type="EC" id="2.7.11.1"/>
    </reaction>
</comment>
<evidence type="ECO:0000256" key="4">
    <source>
        <dbReference type="ARBA" id="ARBA00022679"/>
    </source>
</evidence>
<dbReference type="InterPro" id="IPR008266">
    <property type="entry name" value="Tyr_kinase_AS"/>
</dbReference>
<accession>V6U2A5</accession>
<dbReference type="InterPro" id="IPR017441">
    <property type="entry name" value="Protein_kinase_ATP_BS"/>
</dbReference>
<comment type="similarity">
    <text evidence="1">Belongs to the protein kinase superfamily. NEK Ser/Thr protein kinase family. NIMA subfamily.</text>
</comment>
<evidence type="ECO:0000256" key="1">
    <source>
        <dbReference type="ARBA" id="ARBA00010886"/>
    </source>
</evidence>
<evidence type="ECO:0000256" key="6">
    <source>
        <dbReference type="ARBA" id="ARBA00022777"/>
    </source>
</evidence>
<feature type="binding site" evidence="10">
    <location>
        <position position="64"/>
    </location>
    <ligand>
        <name>ATP</name>
        <dbReference type="ChEBI" id="CHEBI:30616"/>
    </ligand>
</feature>
<feature type="compositionally biased region" description="Basic and acidic residues" evidence="12">
    <location>
        <begin position="581"/>
        <end position="593"/>
    </location>
</feature>
<dbReference type="GO" id="GO:0004713">
    <property type="term" value="F:protein tyrosine kinase activity"/>
    <property type="evidence" value="ECO:0007669"/>
    <property type="project" value="InterPro"/>
</dbReference>
<feature type="compositionally biased region" description="Polar residues" evidence="12">
    <location>
        <begin position="642"/>
        <end position="672"/>
    </location>
</feature>
<dbReference type="PANTHER" id="PTHR43671">
    <property type="entry name" value="SERINE/THREONINE-PROTEIN KINASE NEK"/>
    <property type="match status" value="1"/>
</dbReference>
<keyword evidence="3" id="KW-0723">Serine/threonine-protein kinase</keyword>
<dbReference type="GO" id="GO:0005524">
    <property type="term" value="F:ATP binding"/>
    <property type="evidence" value="ECO:0007669"/>
    <property type="project" value="UniProtKB-UniRule"/>
</dbReference>
<evidence type="ECO:0000313" key="15">
    <source>
        <dbReference type="Proteomes" id="UP000018040"/>
    </source>
</evidence>
<dbReference type="InterPro" id="IPR011009">
    <property type="entry name" value="Kinase-like_dom_sf"/>
</dbReference>
<proteinExistence type="inferred from homology"/>
<evidence type="ECO:0000256" key="10">
    <source>
        <dbReference type="PROSITE-ProRule" id="PRU10141"/>
    </source>
</evidence>
<dbReference type="VEuPathDB" id="GiardiaDB:GL50581_1481"/>
<dbReference type="VEuPathDB" id="GiardiaDB:GL50803_00112553"/>
<comment type="catalytic activity">
    <reaction evidence="9">
        <text>L-seryl-[protein] + ATP = O-phospho-L-seryl-[protein] + ADP + H(+)</text>
        <dbReference type="Rhea" id="RHEA:17989"/>
        <dbReference type="Rhea" id="RHEA-COMP:9863"/>
        <dbReference type="Rhea" id="RHEA-COMP:11604"/>
        <dbReference type="ChEBI" id="CHEBI:15378"/>
        <dbReference type="ChEBI" id="CHEBI:29999"/>
        <dbReference type="ChEBI" id="CHEBI:30616"/>
        <dbReference type="ChEBI" id="CHEBI:83421"/>
        <dbReference type="ChEBI" id="CHEBI:456216"/>
        <dbReference type="EC" id="2.7.11.1"/>
    </reaction>
</comment>
<dbReference type="VEuPathDB" id="GiardiaDB:QR46_3231"/>
<evidence type="ECO:0000313" key="14">
    <source>
        <dbReference type="EMBL" id="ESU44994.1"/>
    </source>
</evidence>